<keyword evidence="2" id="KW-0677">Repeat</keyword>
<protein>
    <recommendedName>
        <fullName evidence="9">Kazal-like domain-containing protein</fullName>
    </recommendedName>
</protein>
<evidence type="ECO:0000256" key="2">
    <source>
        <dbReference type="ARBA" id="ARBA00022737"/>
    </source>
</evidence>
<dbReference type="SUPFAM" id="SSF57581">
    <property type="entry name" value="TB module/8-cys domain"/>
    <property type="match status" value="1"/>
</dbReference>
<feature type="domain" description="TB" evidence="6">
    <location>
        <begin position="52"/>
        <end position="112"/>
    </location>
</feature>
<dbReference type="SMART" id="SM00280">
    <property type="entry name" value="KAZAL"/>
    <property type="match status" value="1"/>
</dbReference>
<evidence type="ECO:0000256" key="5">
    <source>
        <dbReference type="SAM" id="Phobius"/>
    </source>
</evidence>
<evidence type="ECO:0000259" key="6">
    <source>
        <dbReference type="PROSITE" id="PS51364"/>
    </source>
</evidence>
<dbReference type="SUPFAM" id="SSF100895">
    <property type="entry name" value="Kazal-type serine protease inhibitors"/>
    <property type="match status" value="1"/>
</dbReference>
<feature type="domain" description="Kazal-like" evidence="7">
    <location>
        <begin position="130"/>
        <end position="189"/>
    </location>
</feature>
<dbReference type="Pfam" id="PF07648">
    <property type="entry name" value="Kazal_2"/>
    <property type="match status" value="1"/>
</dbReference>
<evidence type="ECO:0000256" key="4">
    <source>
        <dbReference type="ARBA" id="ARBA00023180"/>
    </source>
</evidence>
<dbReference type="InterPro" id="IPR002350">
    <property type="entry name" value="Kazal_dom"/>
</dbReference>
<dbReference type="Gene3D" id="3.30.60.30">
    <property type="match status" value="1"/>
</dbReference>
<dbReference type="Gene3D" id="3.90.290.10">
    <property type="entry name" value="TGF-beta binding (TB) domain"/>
    <property type="match status" value="1"/>
</dbReference>
<dbReference type="PANTHER" id="PTHR13866:SF29">
    <property type="entry name" value="FOLLISTATIN"/>
    <property type="match status" value="1"/>
</dbReference>
<dbReference type="CDD" id="cd00104">
    <property type="entry name" value="KAZAL_FS"/>
    <property type="match status" value="1"/>
</dbReference>
<evidence type="ECO:0000256" key="1">
    <source>
        <dbReference type="ARBA" id="ARBA00022729"/>
    </source>
</evidence>
<dbReference type="EMBL" id="GEBQ01029185">
    <property type="protein sequence ID" value="JAT10792.1"/>
    <property type="molecule type" value="Transcribed_RNA"/>
</dbReference>
<dbReference type="GO" id="GO:0005615">
    <property type="term" value="C:extracellular space"/>
    <property type="evidence" value="ECO:0007669"/>
    <property type="project" value="TreeGrafter"/>
</dbReference>
<dbReference type="AlphaFoldDB" id="A0A1B6KH50"/>
<keyword evidence="5" id="KW-1133">Transmembrane helix</keyword>
<reference evidence="8" key="1">
    <citation type="submission" date="2015-11" db="EMBL/GenBank/DDBJ databases">
        <title>De novo transcriptome assembly of four potential Pierce s Disease insect vectors from Arizona vineyards.</title>
        <authorList>
            <person name="Tassone E.E."/>
        </authorList>
    </citation>
    <scope>NUCLEOTIDE SEQUENCE</scope>
</reference>
<proteinExistence type="predicted"/>
<feature type="transmembrane region" description="Helical" evidence="5">
    <location>
        <begin position="24"/>
        <end position="44"/>
    </location>
</feature>
<dbReference type="SMART" id="SM00274">
    <property type="entry name" value="FOLN"/>
    <property type="match status" value="1"/>
</dbReference>
<keyword evidence="1" id="KW-0732">Signal</keyword>
<accession>A0A1B6KH50</accession>
<dbReference type="InterPro" id="IPR003645">
    <property type="entry name" value="Fol_N"/>
</dbReference>
<dbReference type="PROSITE" id="PS51364">
    <property type="entry name" value="TB"/>
    <property type="match status" value="1"/>
</dbReference>
<evidence type="ECO:0000259" key="7">
    <source>
        <dbReference type="PROSITE" id="PS51465"/>
    </source>
</evidence>
<dbReference type="InterPro" id="IPR017878">
    <property type="entry name" value="TB_dom"/>
</dbReference>
<organism evidence="8">
    <name type="scientific">Graphocephala atropunctata</name>
    <dbReference type="NCBI Taxonomy" id="36148"/>
    <lineage>
        <taxon>Eukaryota</taxon>
        <taxon>Metazoa</taxon>
        <taxon>Ecdysozoa</taxon>
        <taxon>Arthropoda</taxon>
        <taxon>Hexapoda</taxon>
        <taxon>Insecta</taxon>
        <taxon>Pterygota</taxon>
        <taxon>Neoptera</taxon>
        <taxon>Paraneoptera</taxon>
        <taxon>Hemiptera</taxon>
        <taxon>Auchenorrhyncha</taxon>
        <taxon>Membracoidea</taxon>
        <taxon>Cicadellidae</taxon>
        <taxon>Cicadellinae</taxon>
        <taxon>Cicadellini</taxon>
        <taxon>Graphocephala</taxon>
    </lineage>
</organism>
<dbReference type="GO" id="GO:0005509">
    <property type="term" value="F:calcium ion binding"/>
    <property type="evidence" value="ECO:0007669"/>
    <property type="project" value="TreeGrafter"/>
</dbReference>
<keyword evidence="5" id="KW-0812">Transmembrane</keyword>
<keyword evidence="5" id="KW-0472">Membrane</keyword>
<dbReference type="GO" id="GO:0005518">
    <property type="term" value="F:collagen binding"/>
    <property type="evidence" value="ECO:0007669"/>
    <property type="project" value="TreeGrafter"/>
</dbReference>
<dbReference type="InterPro" id="IPR036773">
    <property type="entry name" value="TB_dom_sf"/>
</dbReference>
<evidence type="ECO:0008006" key="9">
    <source>
        <dbReference type="Google" id="ProtNLM"/>
    </source>
</evidence>
<dbReference type="GO" id="GO:0050840">
    <property type="term" value="F:extracellular matrix binding"/>
    <property type="evidence" value="ECO:0007669"/>
    <property type="project" value="TreeGrafter"/>
</dbReference>
<sequence>AHGPCWHACRPAAAPASDSRLHTLVVLGAVMIPASLLLLLALALRPPPAQGGICWSTMVRHGRCTELLDERMTKEDCCATNGVATAWSSDDLDAGTLFFWRVLGGGVPCHPCKETCKDVQCGAGKKCMVRKGLPKCVCYPHCRSNKNSYRGPVCGTDGRTYRSVCKLRKRACRKKNASLTVAYHGSCQRSAVLPASTVYWIRTCLLTVCGVRNAAQPRPASIPGQSAGWTAALTTVPATSARLLVGAARPSPSPTRAGASPLRHASTYTAVWASAV</sequence>
<gene>
    <name evidence="8" type="ORF">g.42461</name>
</gene>
<dbReference type="InterPro" id="IPR036058">
    <property type="entry name" value="Kazal_dom_sf"/>
</dbReference>
<dbReference type="PROSITE" id="PS51465">
    <property type="entry name" value="KAZAL_2"/>
    <property type="match status" value="1"/>
</dbReference>
<evidence type="ECO:0000256" key="3">
    <source>
        <dbReference type="ARBA" id="ARBA00023157"/>
    </source>
</evidence>
<keyword evidence="3" id="KW-1015">Disulfide bond</keyword>
<dbReference type="Pfam" id="PF21333">
    <property type="entry name" value="FST_N"/>
    <property type="match status" value="1"/>
</dbReference>
<evidence type="ECO:0000313" key="8">
    <source>
        <dbReference type="EMBL" id="JAT10792.1"/>
    </source>
</evidence>
<dbReference type="PANTHER" id="PTHR13866">
    <property type="entry name" value="SPARC OSTEONECTIN"/>
    <property type="match status" value="1"/>
</dbReference>
<keyword evidence="4" id="KW-0325">Glycoprotein</keyword>
<name>A0A1B6KH50_9HEMI</name>
<feature type="non-terminal residue" evidence="8">
    <location>
        <position position="1"/>
    </location>
</feature>